<reference evidence="3 4" key="1">
    <citation type="submission" date="2019-02" db="EMBL/GenBank/DDBJ databases">
        <title>Deep-cultivation of Planctomycetes and their phenomic and genomic characterization uncovers novel biology.</title>
        <authorList>
            <person name="Wiegand S."/>
            <person name="Jogler M."/>
            <person name="Boedeker C."/>
            <person name="Pinto D."/>
            <person name="Vollmers J."/>
            <person name="Rivas-Marin E."/>
            <person name="Kohn T."/>
            <person name="Peeters S.H."/>
            <person name="Heuer A."/>
            <person name="Rast P."/>
            <person name="Oberbeckmann S."/>
            <person name="Bunk B."/>
            <person name="Jeske O."/>
            <person name="Meyerdierks A."/>
            <person name="Storesund J.E."/>
            <person name="Kallscheuer N."/>
            <person name="Luecker S."/>
            <person name="Lage O.M."/>
            <person name="Pohl T."/>
            <person name="Merkel B.J."/>
            <person name="Hornburger P."/>
            <person name="Mueller R.-W."/>
            <person name="Bruemmer F."/>
            <person name="Labrenz M."/>
            <person name="Spormann A.M."/>
            <person name="Op den Camp H."/>
            <person name="Overmann J."/>
            <person name="Amann R."/>
            <person name="Jetten M.S.M."/>
            <person name="Mascher T."/>
            <person name="Medema M.H."/>
            <person name="Devos D.P."/>
            <person name="Kaster A.-K."/>
            <person name="Ovreas L."/>
            <person name="Rohde M."/>
            <person name="Galperin M.Y."/>
            <person name="Jogler C."/>
        </authorList>
    </citation>
    <scope>NUCLEOTIDE SEQUENCE [LARGE SCALE GENOMIC DNA]</scope>
    <source>
        <strain evidence="3 4">Pan216</strain>
    </source>
</reference>
<dbReference type="RefSeq" id="WP_419192862.1">
    <property type="nucleotide sequence ID" value="NZ_CP036279.1"/>
</dbReference>
<evidence type="ECO:0000259" key="2">
    <source>
        <dbReference type="Pfam" id="PF07596"/>
    </source>
</evidence>
<dbReference type="SUPFAM" id="SSF54523">
    <property type="entry name" value="Pili subunits"/>
    <property type="match status" value="1"/>
</dbReference>
<dbReference type="AlphaFoldDB" id="A0A518BA53"/>
<dbReference type="EMBL" id="CP036279">
    <property type="protein sequence ID" value="QDU63849.1"/>
    <property type="molecule type" value="Genomic_DNA"/>
</dbReference>
<dbReference type="PANTHER" id="PTHR30093">
    <property type="entry name" value="GENERAL SECRETION PATHWAY PROTEIN G"/>
    <property type="match status" value="1"/>
</dbReference>
<accession>A0A518BA53</accession>
<keyword evidence="4" id="KW-1185">Reference proteome</keyword>
<dbReference type="InterPro" id="IPR011453">
    <property type="entry name" value="DUF1559"/>
</dbReference>
<dbReference type="PANTHER" id="PTHR30093:SF2">
    <property type="entry name" value="TYPE II SECRETION SYSTEM PROTEIN H"/>
    <property type="match status" value="1"/>
</dbReference>
<dbReference type="Pfam" id="PF07596">
    <property type="entry name" value="SBP_bac_10"/>
    <property type="match status" value="1"/>
</dbReference>
<feature type="transmembrane region" description="Helical" evidence="1">
    <location>
        <begin position="15"/>
        <end position="40"/>
    </location>
</feature>
<dbReference type="InterPro" id="IPR012902">
    <property type="entry name" value="N_methyl_site"/>
</dbReference>
<dbReference type="Gene3D" id="3.30.700.10">
    <property type="entry name" value="Glycoprotein, Type 4 Pilin"/>
    <property type="match status" value="1"/>
</dbReference>
<keyword evidence="1" id="KW-0472">Membrane</keyword>
<proteinExistence type="predicted"/>
<gene>
    <name evidence="3" type="ORF">Pan216_47300</name>
</gene>
<protein>
    <recommendedName>
        <fullName evidence="2">DUF1559 domain-containing protein</fullName>
    </recommendedName>
</protein>
<dbReference type="KEGG" id="knv:Pan216_47300"/>
<organism evidence="3 4">
    <name type="scientific">Kolteria novifilia</name>
    <dbReference type="NCBI Taxonomy" id="2527975"/>
    <lineage>
        <taxon>Bacteria</taxon>
        <taxon>Pseudomonadati</taxon>
        <taxon>Planctomycetota</taxon>
        <taxon>Planctomycetia</taxon>
        <taxon>Kolteriales</taxon>
        <taxon>Kolteriaceae</taxon>
        <taxon>Kolteria</taxon>
    </lineage>
</organism>
<evidence type="ECO:0000313" key="4">
    <source>
        <dbReference type="Proteomes" id="UP000317093"/>
    </source>
</evidence>
<keyword evidence="1" id="KW-1133">Transmembrane helix</keyword>
<dbReference type="InterPro" id="IPR027558">
    <property type="entry name" value="Pre_pil_HX9DG_C"/>
</dbReference>
<sequence>MRTCIRGARAKQSRVAFTLIELLVVIAIIGVLVGLLLPAVQQAREAARRMQCSNNLKQLGLALHNYHDSHGVFVFRKGGTNGSSSGLDDNWGRLSGFAPLLPYIDQQALYEKIQRGDSSQPPGGPAPWNSWSVWNKVVPQYLCPSDSYIAKVKNNNYAFSLGDTIANNRDDDTVRGMFANRTCYRIGDVGDGTASTVAMSEHARTAYDIRSAGSGFDPRTAIVMGQTGLATNPSGCVATSTSQVKGRFGTRMFDGQPEWVGCHTVLPPNHISCAVGTNGSGDSLTTILPPSSYHPGGVNVLMVDGAVHFISDSIDTGDTTASEVMAGKSPYGVWGALGTKDGGEPIQNRPF</sequence>
<dbReference type="Proteomes" id="UP000317093">
    <property type="component" value="Chromosome"/>
</dbReference>
<dbReference type="InterPro" id="IPR045584">
    <property type="entry name" value="Pilin-like"/>
</dbReference>
<dbReference type="NCBIfam" id="TIGR04294">
    <property type="entry name" value="pre_pil_HX9DG"/>
    <property type="match status" value="1"/>
</dbReference>
<dbReference type="NCBIfam" id="TIGR02532">
    <property type="entry name" value="IV_pilin_GFxxxE"/>
    <property type="match status" value="1"/>
</dbReference>
<feature type="domain" description="DUF1559" evidence="2">
    <location>
        <begin position="41"/>
        <end position="316"/>
    </location>
</feature>
<evidence type="ECO:0000256" key="1">
    <source>
        <dbReference type="SAM" id="Phobius"/>
    </source>
</evidence>
<keyword evidence="1" id="KW-0812">Transmembrane</keyword>
<name>A0A518BA53_9BACT</name>
<evidence type="ECO:0000313" key="3">
    <source>
        <dbReference type="EMBL" id="QDU63849.1"/>
    </source>
</evidence>